<comment type="caution">
    <text evidence="1">The sequence shown here is derived from an EMBL/GenBank/DDBJ whole genome shotgun (WGS) entry which is preliminary data.</text>
</comment>
<gene>
    <name evidence="1" type="ORF">D7S86_17555</name>
</gene>
<dbReference type="AlphaFoldDB" id="A0A494XM48"/>
<name>A0A494XM48_9BURK</name>
<protein>
    <submittedName>
        <fullName evidence="1">Uncharacterized protein</fullName>
    </submittedName>
</protein>
<proteinExistence type="predicted"/>
<sequence length="69" mass="8123">MHAPNDASNTLIEAVDTRTTFARHARSASDRHLLLWQFQIRGSNDRRAARWYVRCERCGRYRAGDCMKR</sequence>
<accession>A0A494XM48</accession>
<evidence type="ECO:0000313" key="2">
    <source>
        <dbReference type="Proteomes" id="UP000270342"/>
    </source>
</evidence>
<keyword evidence="2" id="KW-1185">Reference proteome</keyword>
<dbReference type="EMBL" id="RBZU01000008">
    <property type="protein sequence ID" value="RKP51767.1"/>
    <property type="molecule type" value="Genomic_DNA"/>
</dbReference>
<dbReference type="Proteomes" id="UP000270342">
    <property type="component" value="Unassembled WGS sequence"/>
</dbReference>
<evidence type="ECO:0000313" key="1">
    <source>
        <dbReference type="EMBL" id="RKP51767.1"/>
    </source>
</evidence>
<reference evidence="1 2" key="1">
    <citation type="submission" date="2018-10" db="EMBL/GenBank/DDBJ databases">
        <title>Robbsia sp. DHC34, isolated from soil.</title>
        <authorList>
            <person name="Gao Z.-H."/>
            <person name="Qiu L.-H."/>
        </authorList>
    </citation>
    <scope>NUCLEOTIDE SEQUENCE [LARGE SCALE GENOMIC DNA]</scope>
    <source>
        <strain evidence="1 2">DHC34</strain>
    </source>
</reference>
<organism evidence="1 2">
    <name type="scientific">Pararobbsia silviterrae</name>
    <dbReference type="NCBI Taxonomy" id="1792498"/>
    <lineage>
        <taxon>Bacteria</taxon>
        <taxon>Pseudomonadati</taxon>
        <taxon>Pseudomonadota</taxon>
        <taxon>Betaproteobacteria</taxon>
        <taxon>Burkholderiales</taxon>
        <taxon>Burkholderiaceae</taxon>
        <taxon>Pararobbsia</taxon>
    </lineage>
</organism>